<evidence type="ECO:0000259" key="2">
    <source>
        <dbReference type="Pfam" id="PF13193"/>
    </source>
</evidence>
<dbReference type="InterPro" id="IPR050237">
    <property type="entry name" value="ATP-dep_AMP-bd_enzyme"/>
</dbReference>
<dbReference type="PROSITE" id="PS00455">
    <property type="entry name" value="AMP_BINDING"/>
    <property type="match status" value="1"/>
</dbReference>
<dbReference type="RefSeq" id="WP_091284092.1">
    <property type="nucleotide sequence ID" value="NZ_FAOZ01000031.1"/>
</dbReference>
<dbReference type="InterPro" id="IPR042099">
    <property type="entry name" value="ANL_N_sf"/>
</dbReference>
<dbReference type="SUPFAM" id="SSF56801">
    <property type="entry name" value="Acetyl-CoA synthetase-like"/>
    <property type="match status" value="1"/>
</dbReference>
<evidence type="ECO:0000313" key="4">
    <source>
        <dbReference type="Proteomes" id="UP000198802"/>
    </source>
</evidence>
<keyword evidence="4" id="KW-1185">Reference proteome</keyword>
<proteinExistence type="predicted"/>
<dbReference type="Pfam" id="PF13193">
    <property type="entry name" value="AMP-binding_C"/>
    <property type="match status" value="1"/>
</dbReference>
<dbReference type="PANTHER" id="PTHR43767">
    <property type="entry name" value="LONG-CHAIN-FATTY-ACID--COA LIGASE"/>
    <property type="match status" value="1"/>
</dbReference>
<dbReference type="InterPro" id="IPR020845">
    <property type="entry name" value="AMP-binding_CS"/>
</dbReference>
<dbReference type="InterPro" id="IPR000873">
    <property type="entry name" value="AMP-dep_synth/lig_dom"/>
</dbReference>
<dbReference type="InterPro" id="IPR025110">
    <property type="entry name" value="AMP-bd_C"/>
</dbReference>
<dbReference type="PANTHER" id="PTHR43767:SF7">
    <property type="entry name" value="MEDIUM_LONG-CHAIN-FATTY-ACID--COA LIGASE FADD8"/>
    <property type="match status" value="1"/>
</dbReference>
<feature type="domain" description="AMP-dependent synthetase/ligase" evidence="1">
    <location>
        <begin position="9"/>
        <end position="390"/>
    </location>
</feature>
<evidence type="ECO:0000259" key="1">
    <source>
        <dbReference type="Pfam" id="PF00501"/>
    </source>
</evidence>
<feature type="domain" description="AMP-binding enzyme C-terminal" evidence="2">
    <location>
        <begin position="439"/>
        <end position="514"/>
    </location>
</feature>
<keyword evidence="3" id="KW-0436">Ligase</keyword>
<dbReference type="InterPro" id="IPR045851">
    <property type="entry name" value="AMP-bd_C_sf"/>
</dbReference>
<evidence type="ECO:0000313" key="3">
    <source>
        <dbReference type="EMBL" id="CUU59784.1"/>
    </source>
</evidence>
<dbReference type="Gene3D" id="3.30.300.30">
    <property type="match status" value="1"/>
</dbReference>
<reference evidence="4" key="1">
    <citation type="submission" date="2015-11" db="EMBL/GenBank/DDBJ databases">
        <authorList>
            <person name="Varghese N."/>
        </authorList>
    </citation>
    <scope>NUCLEOTIDE SEQUENCE [LARGE SCALE GENOMIC DNA]</scope>
    <source>
        <strain evidence="4">DSM 45899</strain>
    </source>
</reference>
<name>A0A0S4QYF0_9ACTN</name>
<dbReference type="Gene3D" id="3.40.50.12780">
    <property type="entry name" value="N-terminal domain of ligase-like"/>
    <property type="match status" value="1"/>
</dbReference>
<dbReference type="GO" id="GO:0016877">
    <property type="term" value="F:ligase activity, forming carbon-sulfur bonds"/>
    <property type="evidence" value="ECO:0007669"/>
    <property type="project" value="UniProtKB-ARBA"/>
</dbReference>
<dbReference type="AlphaFoldDB" id="A0A0S4QYF0"/>
<dbReference type="EMBL" id="FAOZ01000031">
    <property type="protein sequence ID" value="CUU59784.1"/>
    <property type="molecule type" value="Genomic_DNA"/>
</dbReference>
<accession>A0A0S4QYF0</accession>
<sequence length="533" mass="57217">MWGTLPEVFDRACLHNANSTAIIDGDRRLTYRQMWRQANQVANGLVALGVGKGERVGLLLPNVAEFITTQHGIWKAGAVLVQMPARASASVHRSNLRQTAATTLIYHSQFDEVVAELLGDENEPTAVKHVIRLQAPGTNAGTETGSAPLPGSVGYLDVFGAQPGDTAPAVPLDEHDEAYVLFTSGSTGEPKGVVNSHFTWAHYSITAGLEIGDIRPGEIFAHGAPLTHYTQIFVMPTFLRGGTSVMLPGLDVDTLLATVEREKITATAVVPTIVYLLLDHPRRAAFDLSSLRTMVYAGAPIAPERLREALEAFGPIFVQTYAGTEPGYVSCLRKEDHQLGEGGSAARLASAGRPLPYVRVSIQNEADEQLPVGEIGEICSRQLGQMLGYLDASRNAEALRGGWVHTGDIGYLDPDGFLYLVDRKKDMIVSGGFNVFPRQVEDVLQTHPAVAQAAVFGIPDPKWGEAVHAVVVPRGGQHAEVADLIGHVRRALGGVPAPKSIDVVDALPVNPAGKVDKKALRTPYWAGRDRQIG</sequence>
<organism evidence="3 4">
    <name type="scientific">Parafrankia irregularis</name>
    <dbReference type="NCBI Taxonomy" id="795642"/>
    <lineage>
        <taxon>Bacteria</taxon>
        <taxon>Bacillati</taxon>
        <taxon>Actinomycetota</taxon>
        <taxon>Actinomycetes</taxon>
        <taxon>Frankiales</taxon>
        <taxon>Frankiaceae</taxon>
        <taxon>Parafrankia</taxon>
    </lineage>
</organism>
<dbReference type="Pfam" id="PF00501">
    <property type="entry name" value="AMP-binding"/>
    <property type="match status" value="1"/>
</dbReference>
<protein>
    <submittedName>
        <fullName evidence="3">Acyl-CoA synthetase (AMP-forming)/AMP-acid ligase II</fullName>
    </submittedName>
</protein>
<gene>
    <name evidence="3" type="ORF">Ga0074812_13184</name>
</gene>
<dbReference type="Proteomes" id="UP000198802">
    <property type="component" value="Unassembled WGS sequence"/>
</dbReference>